<comment type="caution">
    <text evidence="3">The sequence shown here is derived from an EMBL/GenBank/DDBJ whole genome shotgun (WGS) entry which is preliminary data.</text>
</comment>
<evidence type="ECO:0000313" key="3">
    <source>
        <dbReference type="EMBL" id="GAA4606380.1"/>
    </source>
</evidence>
<reference evidence="4" key="1">
    <citation type="journal article" date="2019" name="Int. J. Syst. Evol. Microbiol.">
        <title>The Global Catalogue of Microorganisms (GCM) 10K type strain sequencing project: providing services to taxonomists for standard genome sequencing and annotation.</title>
        <authorList>
            <consortium name="The Broad Institute Genomics Platform"/>
            <consortium name="The Broad Institute Genome Sequencing Center for Infectious Disease"/>
            <person name="Wu L."/>
            <person name="Ma J."/>
        </authorList>
    </citation>
    <scope>NUCLEOTIDE SEQUENCE [LARGE SCALE GENOMIC DNA]</scope>
    <source>
        <strain evidence="4">JCM 17938</strain>
    </source>
</reference>
<sequence>MDLEDELRQAMAEHVTGVSAPGTLAHEAKRRHQRTVRRRATVAVAAAGVVVAIAVIPTYQAIRPQPVSAPGPEGRHHGTGGATTAGSAPPSPSAARSSGSTAPSADPSATTRPGARPSRHPSNGTHGTVPDIGRALLAYLPAGIDPHDTCHTASTGARRTTTCRWTGPAGWIEVRLVRDDTLKGPGDMGFTPSAAQHAEVHGHTALRAAASATFGQVMWIERSGLGVWVGVSPTLGTHLMRVAEGVRVD</sequence>
<proteinExistence type="predicted"/>
<protein>
    <submittedName>
        <fullName evidence="3">Uncharacterized protein</fullName>
    </submittedName>
</protein>
<keyword evidence="4" id="KW-1185">Reference proteome</keyword>
<feature type="transmembrane region" description="Helical" evidence="2">
    <location>
        <begin position="40"/>
        <end position="59"/>
    </location>
</feature>
<evidence type="ECO:0000256" key="2">
    <source>
        <dbReference type="SAM" id="Phobius"/>
    </source>
</evidence>
<evidence type="ECO:0000313" key="4">
    <source>
        <dbReference type="Proteomes" id="UP001500212"/>
    </source>
</evidence>
<keyword evidence="2" id="KW-1133">Transmembrane helix</keyword>
<gene>
    <name evidence="3" type="ORF">GCM10023195_22930</name>
</gene>
<dbReference type="Proteomes" id="UP001500212">
    <property type="component" value="Unassembled WGS sequence"/>
</dbReference>
<dbReference type="EMBL" id="BAABHJ010000005">
    <property type="protein sequence ID" value="GAA4606380.1"/>
    <property type="molecule type" value="Genomic_DNA"/>
</dbReference>
<feature type="compositionally biased region" description="Low complexity" evidence="1">
    <location>
        <begin position="82"/>
        <end position="105"/>
    </location>
</feature>
<feature type="region of interest" description="Disordered" evidence="1">
    <location>
        <begin position="66"/>
        <end position="130"/>
    </location>
</feature>
<dbReference type="RefSeq" id="WP_345352631.1">
    <property type="nucleotide sequence ID" value="NZ_BAABHJ010000005.1"/>
</dbReference>
<keyword evidence="2" id="KW-0472">Membrane</keyword>
<evidence type="ECO:0000256" key="1">
    <source>
        <dbReference type="SAM" id="MobiDB-lite"/>
    </source>
</evidence>
<keyword evidence="2" id="KW-0812">Transmembrane</keyword>
<name>A0ABP8TI06_9ACTN</name>
<accession>A0ABP8TI06</accession>
<organism evidence="3 4">
    <name type="scientific">Actinoallomurus liliacearum</name>
    <dbReference type="NCBI Taxonomy" id="1080073"/>
    <lineage>
        <taxon>Bacteria</taxon>
        <taxon>Bacillati</taxon>
        <taxon>Actinomycetota</taxon>
        <taxon>Actinomycetes</taxon>
        <taxon>Streptosporangiales</taxon>
        <taxon>Thermomonosporaceae</taxon>
        <taxon>Actinoallomurus</taxon>
    </lineage>
</organism>